<evidence type="ECO:0000256" key="6">
    <source>
        <dbReference type="ARBA" id="ARBA00023136"/>
    </source>
</evidence>
<proteinExistence type="inferred from homology"/>
<organism evidence="10 11">
    <name type="scientific">Pedobacter duraquae</name>
    <dbReference type="NCBI Taxonomy" id="425511"/>
    <lineage>
        <taxon>Bacteria</taxon>
        <taxon>Pseudomonadati</taxon>
        <taxon>Bacteroidota</taxon>
        <taxon>Sphingobacteriia</taxon>
        <taxon>Sphingobacteriales</taxon>
        <taxon>Sphingobacteriaceae</taxon>
        <taxon>Pedobacter</taxon>
    </lineage>
</organism>
<name>A0A4R6ISF0_9SPHI</name>
<dbReference type="InterPro" id="IPR003838">
    <property type="entry name" value="ABC3_permease_C"/>
</dbReference>
<comment type="subcellular location">
    <subcellularLocation>
        <location evidence="1">Cell membrane</location>
        <topology evidence="1">Multi-pass membrane protein</topology>
    </subcellularLocation>
</comment>
<feature type="domain" description="ABC3 transporter permease C-terminal" evidence="8">
    <location>
        <begin position="278"/>
        <end position="403"/>
    </location>
</feature>
<keyword evidence="11" id="KW-1185">Reference proteome</keyword>
<evidence type="ECO:0000256" key="5">
    <source>
        <dbReference type="ARBA" id="ARBA00022989"/>
    </source>
</evidence>
<protein>
    <submittedName>
        <fullName evidence="10">Lipoprotein-releasing system permease protein</fullName>
    </submittedName>
</protein>
<keyword evidence="5 7" id="KW-1133">Transmembrane helix</keyword>
<dbReference type="Pfam" id="PF12704">
    <property type="entry name" value="MacB_PCD"/>
    <property type="match status" value="1"/>
</dbReference>
<evidence type="ECO:0000256" key="7">
    <source>
        <dbReference type="SAM" id="Phobius"/>
    </source>
</evidence>
<accession>A0A4R6ISF0</accession>
<evidence type="ECO:0000259" key="8">
    <source>
        <dbReference type="Pfam" id="PF02687"/>
    </source>
</evidence>
<dbReference type="PANTHER" id="PTHR30489">
    <property type="entry name" value="LIPOPROTEIN-RELEASING SYSTEM TRANSMEMBRANE PROTEIN LOLE"/>
    <property type="match status" value="1"/>
</dbReference>
<feature type="transmembrane region" description="Helical" evidence="7">
    <location>
        <begin position="22"/>
        <end position="45"/>
    </location>
</feature>
<dbReference type="OrthoDB" id="1522670at2"/>
<comment type="similarity">
    <text evidence="2">Belongs to the ABC-4 integral membrane protein family. LolC/E subfamily.</text>
</comment>
<evidence type="ECO:0000256" key="1">
    <source>
        <dbReference type="ARBA" id="ARBA00004651"/>
    </source>
</evidence>
<dbReference type="GO" id="GO:0044874">
    <property type="term" value="P:lipoprotein localization to outer membrane"/>
    <property type="evidence" value="ECO:0007669"/>
    <property type="project" value="TreeGrafter"/>
</dbReference>
<dbReference type="Proteomes" id="UP000295499">
    <property type="component" value="Unassembled WGS sequence"/>
</dbReference>
<evidence type="ECO:0000313" key="11">
    <source>
        <dbReference type="Proteomes" id="UP000295499"/>
    </source>
</evidence>
<evidence type="ECO:0000313" key="10">
    <source>
        <dbReference type="EMBL" id="TDO24896.1"/>
    </source>
</evidence>
<reference evidence="10 11" key="1">
    <citation type="submission" date="2019-03" db="EMBL/GenBank/DDBJ databases">
        <title>Genomic Encyclopedia of Archaeal and Bacterial Type Strains, Phase II (KMG-II): from individual species to whole genera.</title>
        <authorList>
            <person name="Goeker M."/>
        </authorList>
    </citation>
    <scope>NUCLEOTIDE SEQUENCE [LARGE SCALE GENOMIC DNA]</scope>
    <source>
        <strain evidence="10 11">DSM 19034</strain>
    </source>
</reference>
<feature type="transmembrane region" description="Helical" evidence="7">
    <location>
        <begin position="322"/>
        <end position="348"/>
    </location>
</feature>
<dbReference type="RefSeq" id="WP_133553272.1">
    <property type="nucleotide sequence ID" value="NZ_SNWM01000001.1"/>
</dbReference>
<dbReference type="InterPro" id="IPR025857">
    <property type="entry name" value="MacB_PCD"/>
</dbReference>
<dbReference type="Pfam" id="PF02687">
    <property type="entry name" value="FtsX"/>
    <property type="match status" value="1"/>
</dbReference>
<gene>
    <name evidence="10" type="ORF">CLV32_1191</name>
</gene>
<dbReference type="EMBL" id="SNWM01000001">
    <property type="protein sequence ID" value="TDO24896.1"/>
    <property type="molecule type" value="Genomic_DNA"/>
</dbReference>
<feature type="transmembrane region" description="Helical" evidence="7">
    <location>
        <begin position="278"/>
        <end position="301"/>
    </location>
</feature>
<feature type="domain" description="MacB-like periplasmic core" evidence="9">
    <location>
        <begin position="26"/>
        <end position="245"/>
    </location>
</feature>
<evidence type="ECO:0000256" key="2">
    <source>
        <dbReference type="ARBA" id="ARBA00005236"/>
    </source>
</evidence>
<keyword evidence="4 7" id="KW-0812">Transmembrane</keyword>
<keyword evidence="10" id="KW-0449">Lipoprotein</keyword>
<sequence length="410" mass="46585">MNTEYFIAQRIAIKSERTFSKLIVRIAISGVMLSLAVMMLSVAIIKGFKTEIQEKVRGYVGDIRIFKLDLNNSFELSPFIPDAETYQDLQKNKDIVYCVPYATKPAIISANNEVEGINFKGVDKTYNWDYLNKHLVSGKILDFTDPVKSLSEIMISQYTANRLKLKIGDDFIMHFLMQDATEPPRPRKFKIVGIYAIGVDEVDKSFVIGDLNIIRRLNKWSPEQIGGLEIRIKNFAKLSQVNDGIIRKLEIKLKAESVVDYFPNIFTWLSLLDVNTKVLLVLMMIVGVINMITALLIIILERTNMIGMLKAFGMTNLSIMKVFLYNAMYLVGFGLLLGNILGLGLGFFQKVTHIFRLDQASYYLSYVPIEFHLQDVLFLNIATLLICLLVLIIPSLLVSKVSPLKAIRFK</sequence>
<evidence type="ECO:0000259" key="9">
    <source>
        <dbReference type="Pfam" id="PF12704"/>
    </source>
</evidence>
<evidence type="ECO:0000256" key="3">
    <source>
        <dbReference type="ARBA" id="ARBA00022475"/>
    </source>
</evidence>
<evidence type="ECO:0000256" key="4">
    <source>
        <dbReference type="ARBA" id="ARBA00022692"/>
    </source>
</evidence>
<dbReference type="AlphaFoldDB" id="A0A4R6ISF0"/>
<keyword evidence="6 7" id="KW-0472">Membrane</keyword>
<comment type="caution">
    <text evidence="10">The sequence shown here is derived from an EMBL/GenBank/DDBJ whole genome shotgun (WGS) entry which is preliminary data.</text>
</comment>
<feature type="transmembrane region" description="Helical" evidence="7">
    <location>
        <begin position="376"/>
        <end position="398"/>
    </location>
</feature>
<keyword evidence="3" id="KW-1003">Cell membrane</keyword>
<dbReference type="PANTHER" id="PTHR30489:SF0">
    <property type="entry name" value="LIPOPROTEIN-RELEASING SYSTEM TRANSMEMBRANE PROTEIN LOLE"/>
    <property type="match status" value="1"/>
</dbReference>
<dbReference type="InterPro" id="IPR051447">
    <property type="entry name" value="Lipoprotein-release_system"/>
</dbReference>
<dbReference type="GO" id="GO:0098797">
    <property type="term" value="C:plasma membrane protein complex"/>
    <property type="evidence" value="ECO:0007669"/>
    <property type="project" value="TreeGrafter"/>
</dbReference>